<protein>
    <recommendedName>
        <fullName evidence="3">DUF1127 domain-containing protein</fullName>
    </recommendedName>
</protein>
<dbReference type="EMBL" id="FNEB01000001">
    <property type="protein sequence ID" value="SDI17805.1"/>
    <property type="molecule type" value="Genomic_DNA"/>
</dbReference>
<dbReference type="OrthoDB" id="7867799at2"/>
<sequence length="71" mass="8020">MATLTTNTTETRNPLAAFGVAVLNWFENYAEAKSRRAEMQALEAKTDEELAAMGLKRDGIAHHVFRDLYYV</sequence>
<proteinExistence type="predicted"/>
<gene>
    <name evidence="1" type="ORF">SAMN05421850_101906</name>
</gene>
<dbReference type="AlphaFoldDB" id="A0A1G8IFX9"/>
<dbReference type="RefSeq" id="WP_090026813.1">
    <property type="nucleotide sequence ID" value="NZ_FNEB01000001.1"/>
</dbReference>
<accession>A0A1G8IFX9</accession>
<evidence type="ECO:0000313" key="2">
    <source>
        <dbReference type="Proteomes" id="UP000199340"/>
    </source>
</evidence>
<reference evidence="1 2" key="1">
    <citation type="submission" date="2016-10" db="EMBL/GenBank/DDBJ databases">
        <authorList>
            <person name="de Groot N.N."/>
        </authorList>
    </citation>
    <scope>NUCLEOTIDE SEQUENCE [LARGE SCALE GENOMIC DNA]</scope>
    <source>
        <strain evidence="1 2">DSM 28010</strain>
    </source>
</reference>
<keyword evidence="2" id="KW-1185">Reference proteome</keyword>
<evidence type="ECO:0008006" key="3">
    <source>
        <dbReference type="Google" id="ProtNLM"/>
    </source>
</evidence>
<organism evidence="1 2">
    <name type="scientific">Lutimaribacter saemankumensis</name>
    <dbReference type="NCBI Taxonomy" id="490829"/>
    <lineage>
        <taxon>Bacteria</taxon>
        <taxon>Pseudomonadati</taxon>
        <taxon>Pseudomonadota</taxon>
        <taxon>Alphaproteobacteria</taxon>
        <taxon>Rhodobacterales</taxon>
        <taxon>Roseobacteraceae</taxon>
        <taxon>Lutimaribacter</taxon>
    </lineage>
</organism>
<dbReference type="Proteomes" id="UP000199340">
    <property type="component" value="Unassembled WGS sequence"/>
</dbReference>
<dbReference type="STRING" id="490829.SAMN05421850_101906"/>
<name>A0A1G8IFX9_9RHOB</name>
<evidence type="ECO:0000313" key="1">
    <source>
        <dbReference type="EMBL" id="SDI17805.1"/>
    </source>
</evidence>